<gene>
    <name evidence="1" type="ORF">HPB47_026850</name>
</gene>
<keyword evidence="2" id="KW-1185">Reference proteome</keyword>
<evidence type="ECO:0000313" key="1">
    <source>
        <dbReference type="EMBL" id="KAG0426031.1"/>
    </source>
</evidence>
<dbReference type="Proteomes" id="UP000805193">
    <property type="component" value="Unassembled WGS sequence"/>
</dbReference>
<sequence>MCLVSLFSFLRLIGLLLAEVFLQPTPAATFRAIGGILDMFVFVGPSPAKVVQQLQRVVGFPAMPPYWGLGFHLCRFNYGSLNRTRFIMEKNIQAGIPLDTQWNDIDYMNGGNDFTYDPHLFRGLPEFVDELHAGGRHYVIILDPAVSGSEPAGTYPPYDRGMELDVFVKNASGDCRDMNEPSVFYNGHAGGCPADSRLEHPPYVPGGEPLSVKTLCMSDRHHISAHYDVHNIYGHLEARATYK</sequence>
<dbReference type="EMBL" id="JABSTQ010009776">
    <property type="protein sequence ID" value="KAG0426031.1"/>
    <property type="molecule type" value="Genomic_DNA"/>
</dbReference>
<comment type="caution">
    <text evidence="1">The sequence shown here is derived from an EMBL/GenBank/DDBJ whole genome shotgun (WGS) entry which is preliminary data.</text>
</comment>
<proteinExistence type="predicted"/>
<name>A0AC60PY85_IXOPE</name>
<evidence type="ECO:0000313" key="2">
    <source>
        <dbReference type="Proteomes" id="UP000805193"/>
    </source>
</evidence>
<accession>A0AC60PY85</accession>
<reference evidence="1 2" key="1">
    <citation type="journal article" date="2020" name="Cell">
        <title>Large-Scale Comparative Analyses of Tick Genomes Elucidate Their Genetic Diversity and Vector Capacities.</title>
        <authorList>
            <consortium name="Tick Genome and Microbiome Consortium (TIGMIC)"/>
            <person name="Jia N."/>
            <person name="Wang J."/>
            <person name="Shi W."/>
            <person name="Du L."/>
            <person name="Sun Y."/>
            <person name="Zhan W."/>
            <person name="Jiang J.F."/>
            <person name="Wang Q."/>
            <person name="Zhang B."/>
            <person name="Ji P."/>
            <person name="Bell-Sakyi L."/>
            <person name="Cui X.M."/>
            <person name="Yuan T.T."/>
            <person name="Jiang B.G."/>
            <person name="Yang W.F."/>
            <person name="Lam T.T."/>
            <person name="Chang Q.C."/>
            <person name="Ding S.J."/>
            <person name="Wang X.J."/>
            <person name="Zhu J.G."/>
            <person name="Ruan X.D."/>
            <person name="Zhao L."/>
            <person name="Wei J.T."/>
            <person name="Ye R.Z."/>
            <person name="Que T.C."/>
            <person name="Du C.H."/>
            <person name="Zhou Y.H."/>
            <person name="Cheng J.X."/>
            <person name="Dai P.F."/>
            <person name="Guo W.B."/>
            <person name="Han X.H."/>
            <person name="Huang E.J."/>
            <person name="Li L.F."/>
            <person name="Wei W."/>
            <person name="Gao Y.C."/>
            <person name="Liu J.Z."/>
            <person name="Shao H.Z."/>
            <person name="Wang X."/>
            <person name="Wang C.C."/>
            <person name="Yang T.C."/>
            <person name="Huo Q.B."/>
            <person name="Li W."/>
            <person name="Chen H.Y."/>
            <person name="Chen S.E."/>
            <person name="Zhou L.G."/>
            <person name="Ni X.B."/>
            <person name="Tian J.H."/>
            <person name="Sheng Y."/>
            <person name="Liu T."/>
            <person name="Pan Y.S."/>
            <person name="Xia L.Y."/>
            <person name="Li J."/>
            <person name="Zhao F."/>
            <person name="Cao W.C."/>
        </authorList>
    </citation>
    <scope>NUCLEOTIDE SEQUENCE [LARGE SCALE GENOMIC DNA]</scope>
    <source>
        <strain evidence="1">Iper-2018</strain>
    </source>
</reference>
<organism evidence="1 2">
    <name type="scientific">Ixodes persulcatus</name>
    <name type="common">Taiga tick</name>
    <dbReference type="NCBI Taxonomy" id="34615"/>
    <lineage>
        <taxon>Eukaryota</taxon>
        <taxon>Metazoa</taxon>
        <taxon>Ecdysozoa</taxon>
        <taxon>Arthropoda</taxon>
        <taxon>Chelicerata</taxon>
        <taxon>Arachnida</taxon>
        <taxon>Acari</taxon>
        <taxon>Parasitiformes</taxon>
        <taxon>Ixodida</taxon>
        <taxon>Ixodoidea</taxon>
        <taxon>Ixodidae</taxon>
        <taxon>Ixodinae</taxon>
        <taxon>Ixodes</taxon>
    </lineage>
</organism>
<protein>
    <submittedName>
        <fullName evidence="1">Uncharacterized protein</fullName>
    </submittedName>
</protein>